<gene>
    <name evidence="1" type="ORF">GX51_02685</name>
</gene>
<evidence type="ECO:0000313" key="2">
    <source>
        <dbReference type="Proteomes" id="UP000224080"/>
    </source>
</evidence>
<proteinExistence type="predicted"/>
<reference evidence="1 2" key="1">
    <citation type="submission" date="2017-10" db="EMBL/GenBank/DDBJ databases">
        <title>Comparative genomics in systemic dimorphic fungi from Ajellomycetaceae.</title>
        <authorList>
            <person name="Munoz J.F."/>
            <person name="Mcewen J.G."/>
            <person name="Clay O.K."/>
            <person name="Cuomo C.A."/>
        </authorList>
    </citation>
    <scope>NUCLEOTIDE SEQUENCE [LARGE SCALE GENOMIC DNA]</scope>
    <source>
        <strain evidence="1 2">UAMH130</strain>
    </source>
</reference>
<evidence type="ECO:0000313" key="1">
    <source>
        <dbReference type="EMBL" id="PGH05904.1"/>
    </source>
</evidence>
<keyword evidence="2" id="KW-1185">Reference proteome</keyword>
<dbReference type="AlphaFoldDB" id="A0A2B7X2N3"/>
<sequence>MTPTSNRPPAFRHHRVNLASAKTHGIFRQLPKNKNENSIANQADGPGLIEATRTLDETATIIKGNA</sequence>
<name>A0A2B7X2N3_9EURO</name>
<dbReference type="Proteomes" id="UP000224080">
    <property type="component" value="Unassembled WGS sequence"/>
</dbReference>
<protein>
    <submittedName>
        <fullName evidence="1">Uncharacterized protein</fullName>
    </submittedName>
</protein>
<dbReference type="EMBL" id="PDNC01000026">
    <property type="protein sequence ID" value="PGH05904.1"/>
    <property type="molecule type" value="Genomic_DNA"/>
</dbReference>
<comment type="caution">
    <text evidence="1">The sequence shown here is derived from an EMBL/GenBank/DDBJ whole genome shotgun (WGS) entry which is preliminary data.</text>
</comment>
<organism evidence="1 2">
    <name type="scientific">Blastomyces parvus</name>
    <dbReference type="NCBI Taxonomy" id="2060905"/>
    <lineage>
        <taxon>Eukaryota</taxon>
        <taxon>Fungi</taxon>
        <taxon>Dikarya</taxon>
        <taxon>Ascomycota</taxon>
        <taxon>Pezizomycotina</taxon>
        <taxon>Eurotiomycetes</taxon>
        <taxon>Eurotiomycetidae</taxon>
        <taxon>Onygenales</taxon>
        <taxon>Ajellomycetaceae</taxon>
        <taxon>Blastomyces</taxon>
    </lineage>
</organism>
<accession>A0A2B7X2N3</accession>